<protein>
    <recommendedName>
        <fullName evidence="3">DUF559 domain-containing protein</fullName>
    </recommendedName>
</protein>
<keyword evidence="2" id="KW-1185">Reference proteome</keyword>
<dbReference type="Proteomes" id="UP000557772">
    <property type="component" value="Unassembled WGS sequence"/>
</dbReference>
<gene>
    <name evidence="1" type="ORF">HJ588_05970</name>
</gene>
<evidence type="ECO:0000313" key="2">
    <source>
        <dbReference type="Proteomes" id="UP000557772"/>
    </source>
</evidence>
<name>A0A849AHQ4_9MICO</name>
<dbReference type="AlphaFoldDB" id="A0A849AHQ4"/>
<comment type="caution">
    <text evidence="1">The sequence shown here is derived from an EMBL/GenBank/DDBJ whole genome shotgun (WGS) entry which is preliminary data.</text>
</comment>
<evidence type="ECO:0000313" key="1">
    <source>
        <dbReference type="EMBL" id="NNG38821.1"/>
    </source>
</evidence>
<dbReference type="EMBL" id="JABENB010000001">
    <property type="protein sequence ID" value="NNG38821.1"/>
    <property type="molecule type" value="Genomic_DNA"/>
</dbReference>
<proteinExistence type="predicted"/>
<evidence type="ECO:0008006" key="3">
    <source>
        <dbReference type="Google" id="ProtNLM"/>
    </source>
</evidence>
<dbReference type="RefSeq" id="WP_171153011.1">
    <property type="nucleotide sequence ID" value="NZ_JABENB010000001.1"/>
</dbReference>
<dbReference type="Gene3D" id="3.40.960.10">
    <property type="entry name" value="VSR Endonuclease"/>
    <property type="match status" value="1"/>
</dbReference>
<sequence>MSRRATPLPPELGAAFTYDAARERGLTPRRLRHRGLVIPTRGLRLTDETRALRERAAAYLLLLPAGRVAFSHATAAALLDLPAPRDERLHVTLPRGVFVRRRGVVMHHGLDSREIRRTGDLPVTSALTTWLDLAAELSIDDLVILGDAIANRAPELLPGFARIVDSSAGRRGIRTARAAAALIQPGVLSPQETLWRLRFRKAGFPAPALNVDVHDAHGFRLGMGDFVWREQRVVAEYDGDYHFTVDQRRLDQARRRAMRAADWAVIELNGADNRNPEPAMRALARALRLPGS</sequence>
<accession>A0A849AHQ4</accession>
<organism evidence="1 2">
    <name type="scientific">Flexivirga aerilata</name>
    <dbReference type="NCBI Taxonomy" id="1656889"/>
    <lineage>
        <taxon>Bacteria</taxon>
        <taxon>Bacillati</taxon>
        <taxon>Actinomycetota</taxon>
        <taxon>Actinomycetes</taxon>
        <taxon>Micrococcales</taxon>
        <taxon>Dermacoccaceae</taxon>
        <taxon>Flexivirga</taxon>
    </lineage>
</organism>
<reference evidence="1 2" key="1">
    <citation type="submission" date="2020-05" db="EMBL/GenBank/DDBJ databases">
        <title>Flexivirga sp. ID2601S isolated from air conditioner.</title>
        <authorList>
            <person name="Kim D.H."/>
        </authorList>
    </citation>
    <scope>NUCLEOTIDE SEQUENCE [LARGE SCALE GENOMIC DNA]</scope>
    <source>
        <strain evidence="1 2">ID2601S</strain>
    </source>
</reference>